<proteinExistence type="predicted"/>
<sequence length="229" mass="25890">MNEQVLTFFCKCMRTPEDSPTSYLPIRSPGEKKGVASFWQSIGLAQSGECSQNVNFDLLHYWLSLYPSHYLPVQQQKLAFFYPPNGAVPIHHLDGSCESSFCCTKNTLHGAAPPPRPPEFAHLPALGFRLGFEPNKRARVRELHTSARVSSLRLFIRRATRAKASSNPPFKRMSLTRKEVYLERLCQDALGDFRASVVASIDKNQHGSVSLVHEGHRRFQNEEGLVHKK</sequence>
<dbReference type="Proteomes" id="UP001054837">
    <property type="component" value="Unassembled WGS sequence"/>
</dbReference>
<organism evidence="1 2">
    <name type="scientific">Caerostris darwini</name>
    <dbReference type="NCBI Taxonomy" id="1538125"/>
    <lineage>
        <taxon>Eukaryota</taxon>
        <taxon>Metazoa</taxon>
        <taxon>Ecdysozoa</taxon>
        <taxon>Arthropoda</taxon>
        <taxon>Chelicerata</taxon>
        <taxon>Arachnida</taxon>
        <taxon>Araneae</taxon>
        <taxon>Araneomorphae</taxon>
        <taxon>Entelegynae</taxon>
        <taxon>Araneoidea</taxon>
        <taxon>Araneidae</taxon>
        <taxon>Caerostris</taxon>
    </lineage>
</organism>
<reference evidence="1 2" key="1">
    <citation type="submission" date="2021-06" db="EMBL/GenBank/DDBJ databases">
        <title>Caerostris darwini draft genome.</title>
        <authorList>
            <person name="Kono N."/>
            <person name="Arakawa K."/>
        </authorList>
    </citation>
    <scope>NUCLEOTIDE SEQUENCE [LARGE SCALE GENOMIC DNA]</scope>
</reference>
<comment type="caution">
    <text evidence="1">The sequence shown here is derived from an EMBL/GenBank/DDBJ whole genome shotgun (WGS) entry which is preliminary data.</text>
</comment>
<dbReference type="EMBL" id="BPLQ01014882">
    <property type="protein sequence ID" value="GIY84057.1"/>
    <property type="molecule type" value="Genomic_DNA"/>
</dbReference>
<accession>A0AAV4WN18</accession>
<keyword evidence="2" id="KW-1185">Reference proteome</keyword>
<evidence type="ECO:0000313" key="2">
    <source>
        <dbReference type="Proteomes" id="UP001054837"/>
    </source>
</evidence>
<name>A0AAV4WN18_9ARAC</name>
<dbReference type="AlphaFoldDB" id="A0AAV4WN18"/>
<gene>
    <name evidence="1" type="ORF">CDAR_396161</name>
</gene>
<evidence type="ECO:0000313" key="1">
    <source>
        <dbReference type="EMBL" id="GIY84057.1"/>
    </source>
</evidence>
<protein>
    <submittedName>
        <fullName evidence="1">Uncharacterized protein</fullName>
    </submittedName>
</protein>